<comment type="caution">
    <text evidence="2">The sequence shown here is derived from an EMBL/GenBank/DDBJ whole genome shotgun (WGS) entry which is preliminary data.</text>
</comment>
<organism evidence="2 3">
    <name type="scientific">Genlisea aurea</name>
    <dbReference type="NCBI Taxonomy" id="192259"/>
    <lineage>
        <taxon>Eukaryota</taxon>
        <taxon>Viridiplantae</taxon>
        <taxon>Streptophyta</taxon>
        <taxon>Embryophyta</taxon>
        <taxon>Tracheophyta</taxon>
        <taxon>Spermatophyta</taxon>
        <taxon>Magnoliopsida</taxon>
        <taxon>eudicotyledons</taxon>
        <taxon>Gunneridae</taxon>
        <taxon>Pentapetalae</taxon>
        <taxon>asterids</taxon>
        <taxon>lamiids</taxon>
        <taxon>Lamiales</taxon>
        <taxon>Lentibulariaceae</taxon>
        <taxon>Genlisea</taxon>
    </lineage>
</organism>
<evidence type="ECO:0000313" key="2">
    <source>
        <dbReference type="EMBL" id="EPS58053.1"/>
    </source>
</evidence>
<reference evidence="2 3" key="1">
    <citation type="journal article" date="2013" name="BMC Genomics">
        <title>The miniature genome of a carnivorous plant Genlisea aurea contains a low number of genes and short non-coding sequences.</title>
        <authorList>
            <person name="Leushkin E.V."/>
            <person name="Sutormin R.A."/>
            <person name="Nabieva E.R."/>
            <person name="Penin A.A."/>
            <person name="Kondrashov A.S."/>
            <person name="Logacheva M.D."/>
        </authorList>
    </citation>
    <scope>NUCLEOTIDE SEQUENCE [LARGE SCALE GENOMIC DNA]</scope>
</reference>
<dbReference type="Proteomes" id="UP000015453">
    <property type="component" value="Unassembled WGS sequence"/>
</dbReference>
<dbReference type="AlphaFoldDB" id="S8D5Z4"/>
<name>S8D5Z4_9LAMI</name>
<feature type="compositionally biased region" description="Acidic residues" evidence="1">
    <location>
        <begin position="195"/>
        <end position="204"/>
    </location>
</feature>
<feature type="compositionally biased region" description="Low complexity" evidence="1">
    <location>
        <begin position="69"/>
        <end position="90"/>
    </location>
</feature>
<evidence type="ECO:0000313" key="3">
    <source>
        <dbReference type="Proteomes" id="UP000015453"/>
    </source>
</evidence>
<keyword evidence="3" id="KW-1185">Reference proteome</keyword>
<proteinExistence type="predicted"/>
<evidence type="ECO:0000256" key="1">
    <source>
        <dbReference type="SAM" id="MobiDB-lite"/>
    </source>
</evidence>
<dbReference type="EMBL" id="AUSU01009586">
    <property type="protein sequence ID" value="EPS58053.1"/>
    <property type="molecule type" value="Genomic_DNA"/>
</dbReference>
<feature type="region of interest" description="Disordered" evidence="1">
    <location>
        <begin position="27"/>
        <end position="175"/>
    </location>
</feature>
<gene>
    <name evidence="2" type="ORF">M569_16763</name>
</gene>
<feature type="compositionally biased region" description="Basic and acidic residues" evidence="1">
    <location>
        <begin position="122"/>
        <end position="143"/>
    </location>
</feature>
<dbReference type="OrthoDB" id="444265at2759"/>
<accession>S8D5Z4</accession>
<sequence>MASGRAEKELSGLRSELDRILYLLRVADPTGEASRKRESSSSSSSSTAVGKDEKSKPPSPPKEVDPEPEGATPENAAAATTATATVFTAAKPQWLGAVEEDRIKPPETAPPTDTQETDEEFVDYKDRKEILTKSSSDDHRPSSLEEAGPGLLIRKRKSIPPPDSNAASADIRDSEFKAEDAVALLLRHSRGYHEWEDDEDDDDSNGLQKPKKRVIGPERPSSSSSSSSSLRVSTDYDSWGNPETDVPRSTNDSDTEMQQKKQKPPIDL</sequence>
<feature type="region of interest" description="Disordered" evidence="1">
    <location>
        <begin position="191"/>
        <end position="268"/>
    </location>
</feature>
<protein>
    <submittedName>
        <fullName evidence="2">Uncharacterized protein</fullName>
    </submittedName>
</protein>